<dbReference type="HAMAP" id="MF_00508">
    <property type="entry name" value="Ribosomal_uS10"/>
    <property type="match status" value="1"/>
</dbReference>
<dbReference type="FunFam" id="3.30.70.600:FF:000003">
    <property type="entry name" value="30S ribosomal protein S10"/>
    <property type="match status" value="1"/>
</dbReference>
<organism evidence="5">
    <name type="scientific">bioreactor metagenome</name>
    <dbReference type="NCBI Taxonomy" id="1076179"/>
    <lineage>
        <taxon>unclassified sequences</taxon>
        <taxon>metagenomes</taxon>
        <taxon>ecological metagenomes</taxon>
    </lineage>
</organism>
<dbReference type="NCBIfam" id="NF001861">
    <property type="entry name" value="PRK00596.1"/>
    <property type="match status" value="1"/>
</dbReference>
<dbReference type="InterPro" id="IPR027486">
    <property type="entry name" value="Ribosomal_uS10_dom"/>
</dbReference>
<comment type="caution">
    <text evidence="5">The sequence shown here is derived from an EMBL/GenBank/DDBJ whole genome shotgun (WGS) entry which is preliminary data.</text>
</comment>
<dbReference type="InterPro" id="IPR001848">
    <property type="entry name" value="Ribosomal_uS10"/>
</dbReference>
<evidence type="ECO:0000259" key="4">
    <source>
        <dbReference type="SMART" id="SM01403"/>
    </source>
</evidence>
<evidence type="ECO:0000256" key="1">
    <source>
        <dbReference type="ARBA" id="ARBA00007102"/>
    </source>
</evidence>
<proteinExistence type="inferred from homology"/>
<dbReference type="PROSITE" id="PS00361">
    <property type="entry name" value="RIBOSOMAL_S10"/>
    <property type="match status" value="1"/>
</dbReference>
<feature type="domain" description="Small ribosomal subunit protein uS10" evidence="4">
    <location>
        <begin position="1"/>
        <end position="94"/>
    </location>
</feature>
<protein>
    <submittedName>
        <fullName evidence="5">30S ribosomal protein S10</fullName>
    </submittedName>
</protein>
<dbReference type="GO" id="GO:0005840">
    <property type="term" value="C:ribosome"/>
    <property type="evidence" value="ECO:0007669"/>
    <property type="project" value="UniProtKB-KW"/>
</dbReference>
<dbReference type="GO" id="GO:0003735">
    <property type="term" value="F:structural constituent of ribosome"/>
    <property type="evidence" value="ECO:0007669"/>
    <property type="project" value="InterPro"/>
</dbReference>
<comment type="similarity">
    <text evidence="1">Belongs to the universal ribosomal protein uS10 family.</text>
</comment>
<accession>A0A645F0P1</accession>
<dbReference type="PRINTS" id="PR00971">
    <property type="entry name" value="RIBOSOMALS10"/>
</dbReference>
<dbReference type="GO" id="GO:0003723">
    <property type="term" value="F:RNA binding"/>
    <property type="evidence" value="ECO:0007669"/>
    <property type="project" value="InterPro"/>
</dbReference>
<keyword evidence="3" id="KW-0687">Ribonucleoprotein</keyword>
<dbReference type="SMART" id="SM01403">
    <property type="entry name" value="Ribosomal_S10"/>
    <property type="match status" value="1"/>
</dbReference>
<dbReference type="AlphaFoldDB" id="A0A645F0P1"/>
<dbReference type="InterPro" id="IPR018268">
    <property type="entry name" value="Ribosomal_uS10_CS"/>
</dbReference>
<dbReference type="SUPFAM" id="SSF54999">
    <property type="entry name" value="Ribosomal protein S10"/>
    <property type="match status" value="1"/>
</dbReference>
<dbReference type="Gene3D" id="3.30.70.600">
    <property type="entry name" value="Ribosomal protein S10 domain"/>
    <property type="match status" value="1"/>
</dbReference>
<dbReference type="Pfam" id="PF00338">
    <property type="entry name" value="Ribosomal_S10"/>
    <property type="match status" value="1"/>
</dbReference>
<keyword evidence="2 5" id="KW-0689">Ribosomal protein</keyword>
<dbReference type="EMBL" id="VSSQ01053899">
    <property type="protein sequence ID" value="MPN07888.1"/>
    <property type="molecule type" value="Genomic_DNA"/>
</dbReference>
<dbReference type="NCBIfam" id="TIGR01049">
    <property type="entry name" value="rpsJ_bact"/>
    <property type="match status" value="1"/>
</dbReference>
<reference evidence="5" key="1">
    <citation type="submission" date="2019-08" db="EMBL/GenBank/DDBJ databases">
        <authorList>
            <person name="Kucharzyk K."/>
            <person name="Murdoch R.W."/>
            <person name="Higgins S."/>
            <person name="Loffler F."/>
        </authorList>
    </citation>
    <scope>NUCLEOTIDE SEQUENCE</scope>
</reference>
<sequence length="95" mass="10749">MRLKSYDHRVIDETSRKILQTALSTGAKVIGPVPLPTHIKSFTVLVSPHTDKNAQEHYEVRTHKRLIDIVDPTNKTIDSLMHLELPAGVDIQIKM</sequence>
<evidence type="ECO:0000256" key="3">
    <source>
        <dbReference type="ARBA" id="ARBA00023274"/>
    </source>
</evidence>
<dbReference type="InterPro" id="IPR036838">
    <property type="entry name" value="Ribosomal_uS10_dom_sf"/>
</dbReference>
<dbReference type="GO" id="GO:1990904">
    <property type="term" value="C:ribonucleoprotein complex"/>
    <property type="evidence" value="ECO:0007669"/>
    <property type="project" value="UniProtKB-KW"/>
</dbReference>
<evidence type="ECO:0000313" key="5">
    <source>
        <dbReference type="EMBL" id="MPN07888.1"/>
    </source>
</evidence>
<dbReference type="GO" id="GO:0006412">
    <property type="term" value="P:translation"/>
    <property type="evidence" value="ECO:0007669"/>
    <property type="project" value="InterPro"/>
</dbReference>
<dbReference type="PANTHER" id="PTHR11700">
    <property type="entry name" value="30S RIBOSOMAL PROTEIN S10 FAMILY MEMBER"/>
    <property type="match status" value="1"/>
</dbReference>
<gene>
    <name evidence="5" type="primary">rpsJ_40</name>
    <name evidence="5" type="ORF">SDC9_155160</name>
</gene>
<name>A0A645F0P1_9ZZZZ</name>
<evidence type="ECO:0000256" key="2">
    <source>
        <dbReference type="ARBA" id="ARBA00022980"/>
    </source>
</evidence>